<evidence type="ECO:0000259" key="2">
    <source>
        <dbReference type="PROSITE" id="PS50097"/>
    </source>
</evidence>
<feature type="region of interest" description="Disordered" evidence="1">
    <location>
        <begin position="305"/>
        <end position="330"/>
    </location>
</feature>
<feature type="domain" description="TLDc" evidence="3">
    <location>
        <begin position="341"/>
        <end position="502"/>
    </location>
</feature>
<dbReference type="EMBL" id="BLAL01000295">
    <property type="protein sequence ID" value="GET00857.1"/>
    <property type="molecule type" value="Genomic_DNA"/>
</dbReference>
<evidence type="ECO:0000313" key="4">
    <source>
        <dbReference type="EMBL" id="GET00857.1"/>
    </source>
</evidence>
<evidence type="ECO:0000313" key="5">
    <source>
        <dbReference type="Proteomes" id="UP000615446"/>
    </source>
</evidence>
<dbReference type="PROSITE" id="PS51886">
    <property type="entry name" value="TLDC"/>
    <property type="match status" value="1"/>
</dbReference>
<evidence type="ECO:0000256" key="1">
    <source>
        <dbReference type="SAM" id="MobiDB-lite"/>
    </source>
</evidence>
<dbReference type="InterPro" id="IPR011333">
    <property type="entry name" value="SKP1/BTB/POZ_sf"/>
</dbReference>
<dbReference type="SMART" id="SM00225">
    <property type="entry name" value="BTB"/>
    <property type="match status" value="1"/>
</dbReference>
<protein>
    <submittedName>
        <fullName evidence="4">BTB/POZ protein</fullName>
    </submittedName>
</protein>
<dbReference type="Pfam" id="PF00651">
    <property type="entry name" value="BTB"/>
    <property type="match status" value="1"/>
</dbReference>
<dbReference type="PANTHER" id="PTHR46306:SF1">
    <property type="entry name" value="BTB_POZ DOMAIN-CONTAINING PROTEIN 9"/>
    <property type="match status" value="1"/>
</dbReference>
<evidence type="ECO:0000259" key="3">
    <source>
        <dbReference type="PROSITE" id="PS51886"/>
    </source>
</evidence>
<dbReference type="AlphaFoldDB" id="A0A8H3MAR5"/>
<dbReference type="SUPFAM" id="SSF54695">
    <property type="entry name" value="POZ domain"/>
    <property type="match status" value="1"/>
</dbReference>
<dbReference type="Pfam" id="PF07534">
    <property type="entry name" value="TLD"/>
    <property type="match status" value="1"/>
</dbReference>
<reference evidence="4" key="1">
    <citation type="submission" date="2019-10" db="EMBL/GenBank/DDBJ databases">
        <title>Conservation and host-specific expression of non-tandemly repeated heterogenous ribosome RNA gene in arbuscular mycorrhizal fungi.</title>
        <authorList>
            <person name="Maeda T."/>
            <person name="Kobayashi Y."/>
            <person name="Nakagawa T."/>
            <person name="Ezawa T."/>
            <person name="Yamaguchi K."/>
            <person name="Bino T."/>
            <person name="Nishimoto Y."/>
            <person name="Shigenobu S."/>
            <person name="Kawaguchi M."/>
        </authorList>
    </citation>
    <scope>NUCLEOTIDE SEQUENCE</scope>
    <source>
        <strain evidence="4">HR1</strain>
    </source>
</reference>
<dbReference type="GO" id="GO:0005737">
    <property type="term" value="C:cytoplasm"/>
    <property type="evidence" value="ECO:0007669"/>
    <property type="project" value="TreeGrafter"/>
</dbReference>
<proteinExistence type="predicted"/>
<organism evidence="4 5">
    <name type="scientific">Rhizophagus clarus</name>
    <dbReference type="NCBI Taxonomy" id="94130"/>
    <lineage>
        <taxon>Eukaryota</taxon>
        <taxon>Fungi</taxon>
        <taxon>Fungi incertae sedis</taxon>
        <taxon>Mucoromycota</taxon>
        <taxon>Glomeromycotina</taxon>
        <taxon>Glomeromycetes</taxon>
        <taxon>Glomerales</taxon>
        <taxon>Glomeraceae</taxon>
        <taxon>Rhizophagus</taxon>
    </lineage>
</organism>
<comment type="caution">
    <text evidence="4">The sequence shown here is derived from an EMBL/GenBank/DDBJ whole genome shotgun (WGS) entry which is preliminary data.</text>
</comment>
<dbReference type="Proteomes" id="UP000615446">
    <property type="component" value="Unassembled WGS sequence"/>
</dbReference>
<dbReference type="InterPro" id="IPR000210">
    <property type="entry name" value="BTB/POZ_dom"/>
</dbReference>
<dbReference type="OrthoDB" id="9997739at2759"/>
<dbReference type="CDD" id="cd18186">
    <property type="entry name" value="BTB_POZ_ZBTB_KLHL-like"/>
    <property type="match status" value="1"/>
</dbReference>
<dbReference type="InterPro" id="IPR006571">
    <property type="entry name" value="TLDc_dom"/>
</dbReference>
<accession>A0A8H3MAR5</accession>
<dbReference type="InterPro" id="IPR052407">
    <property type="entry name" value="BTB_POZ_domain_cont_9"/>
</dbReference>
<dbReference type="PROSITE" id="PS50097">
    <property type="entry name" value="BTB"/>
    <property type="match status" value="1"/>
</dbReference>
<sequence length="507" mass="58867">MSADIVDLKPFLLKDLKTLYKNLEKDNNNDYNVIIKVEQTNFKADSVILKVRSEYFRNLINNELKKMANIFSKRITLEISDISPKVFSLCLKYIYTGEFSLQEEDEVIFDLFVTAEKLKLIDMVDYLQNYLIEKKTSWIENNLIKVYQTSLKSISFRDLQYYCDAIIKRKPELIFISNVFHTLERTILLNLIKREDAFLSEVEIWSSLTKWVHEQEPPIDKDPRKWNTSDILEFVKRITDFVPYIRFFTISSEDYFSCVRPYKDALPQNLVEDLEKYYLVRKGSSPPPGALPPRMMKRKSSMYFQSPTETNTPNTGLQRRGTALAKPPKVNRSVSMKPVSSLINIRQIKRISRWIYGNESGDSYTKNFLLLAKGNRDSLTKESFHSLCDNKGPTLILARIDNTNEIIGGYNPNPWTSSNSWKMSNDSFIFSFKSDGSGIDSTIFSKVINPDAAIFDGSSDMDVSFGLDLLLFGEEYKHEHYEKRIMDCDNFKIKDFEVFQVKKNSSA</sequence>
<feature type="domain" description="BTB" evidence="2">
    <location>
        <begin position="31"/>
        <end position="103"/>
    </location>
</feature>
<dbReference type="PANTHER" id="PTHR46306">
    <property type="entry name" value="BTB/POZ DOMAIN-CONTAINING PROTEIN 9"/>
    <property type="match status" value="1"/>
</dbReference>
<feature type="compositionally biased region" description="Polar residues" evidence="1">
    <location>
        <begin position="305"/>
        <end position="317"/>
    </location>
</feature>
<name>A0A8H3MAR5_9GLOM</name>
<gene>
    <name evidence="4" type="ORF">RCL2_002729900</name>
</gene>
<dbReference type="Gene3D" id="3.30.710.10">
    <property type="entry name" value="Potassium Channel Kv1.1, Chain A"/>
    <property type="match status" value="1"/>
</dbReference>